<accession>A0A2J6PZD8</accession>
<dbReference type="Proteomes" id="UP000235672">
    <property type="component" value="Unassembled WGS sequence"/>
</dbReference>
<protein>
    <recommendedName>
        <fullName evidence="4">F-box domain-containing protein</fullName>
    </recommendedName>
</protein>
<dbReference type="OrthoDB" id="3547599at2759"/>
<feature type="compositionally biased region" description="Polar residues" evidence="1">
    <location>
        <begin position="1"/>
        <end position="13"/>
    </location>
</feature>
<evidence type="ECO:0000313" key="2">
    <source>
        <dbReference type="EMBL" id="PMD19410.1"/>
    </source>
</evidence>
<organism evidence="2 3">
    <name type="scientific">Hyaloscypha hepaticicola</name>
    <dbReference type="NCBI Taxonomy" id="2082293"/>
    <lineage>
        <taxon>Eukaryota</taxon>
        <taxon>Fungi</taxon>
        <taxon>Dikarya</taxon>
        <taxon>Ascomycota</taxon>
        <taxon>Pezizomycotina</taxon>
        <taxon>Leotiomycetes</taxon>
        <taxon>Helotiales</taxon>
        <taxon>Hyaloscyphaceae</taxon>
        <taxon>Hyaloscypha</taxon>
    </lineage>
</organism>
<keyword evidence="3" id="KW-1185">Reference proteome</keyword>
<dbReference type="EMBL" id="KZ613489">
    <property type="protein sequence ID" value="PMD19410.1"/>
    <property type="molecule type" value="Genomic_DNA"/>
</dbReference>
<dbReference type="AlphaFoldDB" id="A0A2J6PZD8"/>
<name>A0A2J6PZD8_9HELO</name>
<proteinExistence type="predicted"/>
<evidence type="ECO:0000313" key="3">
    <source>
        <dbReference type="Proteomes" id="UP000235672"/>
    </source>
</evidence>
<evidence type="ECO:0008006" key="4">
    <source>
        <dbReference type="Google" id="ProtNLM"/>
    </source>
</evidence>
<reference evidence="2 3" key="1">
    <citation type="submission" date="2016-05" db="EMBL/GenBank/DDBJ databases">
        <title>A degradative enzymes factory behind the ericoid mycorrhizal symbiosis.</title>
        <authorList>
            <consortium name="DOE Joint Genome Institute"/>
            <person name="Martino E."/>
            <person name="Morin E."/>
            <person name="Grelet G."/>
            <person name="Kuo A."/>
            <person name="Kohler A."/>
            <person name="Daghino S."/>
            <person name="Barry K."/>
            <person name="Choi C."/>
            <person name="Cichocki N."/>
            <person name="Clum A."/>
            <person name="Copeland A."/>
            <person name="Hainaut M."/>
            <person name="Haridas S."/>
            <person name="Labutti K."/>
            <person name="Lindquist E."/>
            <person name="Lipzen A."/>
            <person name="Khouja H.-R."/>
            <person name="Murat C."/>
            <person name="Ohm R."/>
            <person name="Olson A."/>
            <person name="Spatafora J."/>
            <person name="Veneault-Fourrey C."/>
            <person name="Henrissat B."/>
            <person name="Grigoriev I."/>
            <person name="Martin F."/>
            <person name="Perotto S."/>
        </authorList>
    </citation>
    <scope>NUCLEOTIDE SEQUENCE [LARGE SCALE GENOMIC DNA]</scope>
    <source>
        <strain evidence="2 3">UAMH 7357</strain>
    </source>
</reference>
<evidence type="ECO:0000256" key="1">
    <source>
        <dbReference type="SAM" id="MobiDB-lite"/>
    </source>
</evidence>
<gene>
    <name evidence="2" type="ORF">NA56DRAFT_660538</name>
</gene>
<feature type="region of interest" description="Disordered" evidence="1">
    <location>
        <begin position="1"/>
        <end position="20"/>
    </location>
</feature>
<sequence>MSHNNLGAVQSDNEAAAPPSPSEILKVFPWERLPTEIRDKIFDNLEDEPLYESYFKRNGSVPALVVALRSLQLSYEHVLQRFAENSSAIVINEWTSFDLSDMSQKELDTIVKAEMELSSIVHWVWGSPYDPESQIGKPTWYTKQFLRATNLREVHLSLNLEYGVHQFDMVQFITEFPYWLEGCKALTKLTVEIPIVNVDESDRRRVLDGLMTRIHKKTGRTSLFIEVVGQKWHEMAEVWIWEAAPGT</sequence>